<accession>B3ETZ5</accession>
<feature type="domain" description="KOW" evidence="9">
    <location>
        <begin position="131"/>
        <end position="158"/>
    </location>
</feature>
<keyword evidence="3 5" id="KW-0805">Transcription regulation</keyword>
<dbReference type="KEGG" id="aas:Aasi_1401"/>
<evidence type="ECO:0000256" key="7">
    <source>
        <dbReference type="RuleBase" id="RU000538"/>
    </source>
</evidence>
<dbReference type="PRINTS" id="PR00338">
    <property type="entry name" value="NUSGTNSCPFCT"/>
</dbReference>
<dbReference type="CDD" id="cd09891">
    <property type="entry name" value="NGN_Bact_1"/>
    <property type="match status" value="1"/>
</dbReference>
<dbReference type="PANTHER" id="PTHR30265:SF2">
    <property type="entry name" value="TRANSCRIPTION TERMINATION_ANTITERMINATION PROTEIN NUSG"/>
    <property type="match status" value="1"/>
</dbReference>
<dbReference type="PANTHER" id="PTHR30265">
    <property type="entry name" value="RHO-INTERACTING TRANSCRIPTION TERMINATION FACTOR NUSG"/>
    <property type="match status" value="1"/>
</dbReference>
<dbReference type="InterPro" id="IPR047050">
    <property type="entry name" value="NGN"/>
</dbReference>
<dbReference type="InterPro" id="IPR005824">
    <property type="entry name" value="KOW"/>
</dbReference>
<evidence type="ECO:0000256" key="2">
    <source>
        <dbReference type="ARBA" id="ARBA00022814"/>
    </source>
</evidence>
<dbReference type="Pfam" id="PF02357">
    <property type="entry name" value="NusG"/>
    <property type="match status" value="1"/>
</dbReference>
<comment type="similarity">
    <text evidence="5 7">Belongs to the NusG family.</text>
</comment>
<sequence>MKTDPKWYVLKVVSGQEKFVKYHLDSELERRKLQDYVAQILIPSEKIYEMRAGKRQTRERNFFPGYLILHADLSDGRVLHTIKDIPNALGFLGVRGWSSSSQPIPLREKEINKILGRVDEIAEDDNGLEKPFIVGETVKIVDGPFSGFTGNIQEVFEERKKLNVIVKIFERNTPIELTYTQVEKIL</sequence>
<evidence type="ECO:0000313" key="11">
    <source>
        <dbReference type="Proteomes" id="UP000001227"/>
    </source>
</evidence>
<dbReference type="SMART" id="SM00738">
    <property type="entry name" value="NGN"/>
    <property type="match status" value="1"/>
</dbReference>
<protein>
    <recommendedName>
        <fullName evidence="5 6">Transcription termination/antitermination protein NusG</fullName>
    </recommendedName>
</protein>
<dbReference type="GO" id="GO:0032784">
    <property type="term" value="P:regulation of DNA-templated transcription elongation"/>
    <property type="evidence" value="ECO:0007669"/>
    <property type="project" value="InterPro"/>
</dbReference>
<dbReference type="SUPFAM" id="SSF50104">
    <property type="entry name" value="Translation proteins SH3-like domain"/>
    <property type="match status" value="1"/>
</dbReference>
<dbReference type="Gene3D" id="3.30.70.940">
    <property type="entry name" value="NusG, N-terminal domain"/>
    <property type="match status" value="1"/>
</dbReference>
<evidence type="ECO:0000256" key="4">
    <source>
        <dbReference type="ARBA" id="ARBA00023163"/>
    </source>
</evidence>
<evidence type="ECO:0000256" key="3">
    <source>
        <dbReference type="ARBA" id="ARBA00023015"/>
    </source>
</evidence>
<dbReference type="NCBIfam" id="TIGR00922">
    <property type="entry name" value="nusG"/>
    <property type="match status" value="1"/>
</dbReference>
<dbReference type="STRING" id="452471.Aasi_1401"/>
<dbReference type="InterPro" id="IPR043425">
    <property type="entry name" value="NusG-like"/>
</dbReference>
<dbReference type="Gene3D" id="2.30.30.30">
    <property type="match status" value="1"/>
</dbReference>
<dbReference type="Pfam" id="PF00467">
    <property type="entry name" value="KOW"/>
    <property type="match status" value="1"/>
</dbReference>
<feature type="domain" description="NusG-like N-terminal" evidence="8">
    <location>
        <begin position="4"/>
        <end position="118"/>
    </location>
</feature>
<dbReference type="GO" id="GO:0031564">
    <property type="term" value="P:transcription antitermination"/>
    <property type="evidence" value="ECO:0007669"/>
    <property type="project" value="UniProtKB-UniRule"/>
</dbReference>
<dbReference type="InterPro" id="IPR001062">
    <property type="entry name" value="Transcrpt_antiterm_NusG"/>
</dbReference>
<dbReference type="InterPro" id="IPR008991">
    <property type="entry name" value="Translation_prot_SH3-like_sf"/>
</dbReference>
<keyword evidence="11" id="KW-1185">Reference proteome</keyword>
<dbReference type="InterPro" id="IPR006645">
    <property type="entry name" value="NGN-like_dom"/>
</dbReference>
<dbReference type="SMART" id="SM00739">
    <property type="entry name" value="KOW"/>
    <property type="match status" value="1"/>
</dbReference>
<evidence type="ECO:0000256" key="1">
    <source>
        <dbReference type="ARBA" id="ARBA00022472"/>
    </source>
</evidence>
<evidence type="ECO:0000313" key="10">
    <source>
        <dbReference type="EMBL" id="ACE06697.1"/>
    </source>
</evidence>
<dbReference type="SUPFAM" id="SSF82679">
    <property type="entry name" value="N-utilization substance G protein NusG, N-terminal domain"/>
    <property type="match status" value="1"/>
</dbReference>
<keyword evidence="4 5" id="KW-0804">Transcription</keyword>
<dbReference type="Proteomes" id="UP000001227">
    <property type="component" value="Chromosome"/>
</dbReference>
<proteinExistence type="inferred from homology"/>
<dbReference type="InterPro" id="IPR014722">
    <property type="entry name" value="Rib_uL2_dom2"/>
</dbReference>
<dbReference type="eggNOG" id="COG0250">
    <property type="taxonomic scope" value="Bacteria"/>
</dbReference>
<dbReference type="GO" id="GO:0005829">
    <property type="term" value="C:cytosol"/>
    <property type="evidence" value="ECO:0007669"/>
    <property type="project" value="TreeGrafter"/>
</dbReference>
<dbReference type="HOGENOM" id="CLU_067287_1_0_10"/>
<evidence type="ECO:0000256" key="6">
    <source>
        <dbReference type="NCBIfam" id="TIGR00922"/>
    </source>
</evidence>
<dbReference type="CDD" id="cd06091">
    <property type="entry name" value="KOW_NusG"/>
    <property type="match status" value="1"/>
</dbReference>
<dbReference type="OrthoDB" id="9809075at2"/>
<name>B3ETZ5_AMOA5</name>
<organism evidence="10 11">
    <name type="scientific">Amoebophilus asiaticus (strain 5a2)</name>
    <dbReference type="NCBI Taxonomy" id="452471"/>
    <lineage>
        <taxon>Bacteria</taxon>
        <taxon>Pseudomonadati</taxon>
        <taxon>Bacteroidota</taxon>
        <taxon>Cytophagia</taxon>
        <taxon>Cytophagales</taxon>
        <taxon>Amoebophilaceae</taxon>
        <taxon>Candidatus Amoebophilus</taxon>
    </lineage>
</organism>
<evidence type="ECO:0000259" key="8">
    <source>
        <dbReference type="SMART" id="SM00738"/>
    </source>
</evidence>
<keyword evidence="1 5" id="KW-0806">Transcription termination</keyword>
<evidence type="ECO:0000259" key="9">
    <source>
        <dbReference type="SMART" id="SM00739"/>
    </source>
</evidence>
<comment type="function">
    <text evidence="5 7">Participates in transcription elongation, termination and antitermination.</text>
</comment>
<reference evidence="10 11" key="1">
    <citation type="journal article" date="2010" name="J. Bacteriol.">
        <title>The genome of the amoeba symbiont 'Candidatus Amoebophilus asiaticus' reveals common mechanisms for host cell interaction among amoeba-associated bacteria.</title>
        <authorList>
            <person name="Schmitz-Esser S."/>
            <person name="Tischler P."/>
            <person name="Arnold R."/>
            <person name="Montanaro J."/>
            <person name="Wagner M."/>
            <person name="Rattei T."/>
            <person name="Horn M."/>
        </authorList>
    </citation>
    <scope>NUCLEOTIDE SEQUENCE [LARGE SCALE GENOMIC DNA]</scope>
    <source>
        <strain evidence="10 11">5a2</strain>
    </source>
</reference>
<dbReference type="InterPro" id="IPR036735">
    <property type="entry name" value="NGN_dom_sf"/>
</dbReference>
<dbReference type="GO" id="GO:0006353">
    <property type="term" value="P:DNA-templated transcription termination"/>
    <property type="evidence" value="ECO:0007669"/>
    <property type="project" value="UniProtKB-UniRule"/>
</dbReference>
<keyword evidence="2 5" id="KW-0889">Transcription antitermination</keyword>
<evidence type="ECO:0000256" key="5">
    <source>
        <dbReference type="HAMAP-Rule" id="MF_00948"/>
    </source>
</evidence>
<dbReference type="RefSeq" id="WP_012473439.1">
    <property type="nucleotide sequence ID" value="NC_010830.1"/>
</dbReference>
<dbReference type="GO" id="GO:0006354">
    <property type="term" value="P:DNA-templated transcription elongation"/>
    <property type="evidence" value="ECO:0007669"/>
    <property type="project" value="UniProtKB-UniRule"/>
</dbReference>
<dbReference type="HAMAP" id="MF_00948">
    <property type="entry name" value="NusG"/>
    <property type="match status" value="1"/>
</dbReference>
<gene>
    <name evidence="5" type="primary">nusG</name>
    <name evidence="10" type="ordered locus">Aasi_1401</name>
</gene>
<dbReference type="EMBL" id="CP001102">
    <property type="protein sequence ID" value="ACE06697.1"/>
    <property type="molecule type" value="Genomic_DNA"/>
</dbReference>
<dbReference type="AlphaFoldDB" id="B3ETZ5"/>